<dbReference type="OrthoDB" id="5596422at2759"/>
<sequence>MASAIALSSNSTALLQTDLTLQLSALRNTPSLSPRGVYVVPSTANPLLLDGVLFVGSSGPYAGAIFRFTLQWSSVKPIVCFDPRCVPAHPLVQAAAPHRLNLTPLLAESGEEGITTLPLILGFVRSIFQPQYLRNELVKRPDWFTNYNVDVGSLLVKQYGQHAQSQAAGGIFDSLAKQSVRLSLSPAVLYGHGRGTAKGEGEAVKSNIVFPEELLSKGRKAAEEEQERERWMEQLKRDIFYGDEDGGGS</sequence>
<evidence type="ECO:0008006" key="3">
    <source>
        <dbReference type="Google" id="ProtNLM"/>
    </source>
</evidence>
<organism evidence="1 2">
    <name type="scientific">Jaminaea rosea</name>
    <dbReference type="NCBI Taxonomy" id="1569628"/>
    <lineage>
        <taxon>Eukaryota</taxon>
        <taxon>Fungi</taxon>
        <taxon>Dikarya</taxon>
        <taxon>Basidiomycota</taxon>
        <taxon>Ustilaginomycotina</taxon>
        <taxon>Exobasidiomycetes</taxon>
        <taxon>Microstromatales</taxon>
        <taxon>Microstromatales incertae sedis</taxon>
        <taxon>Jaminaea</taxon>
    </lineage>
</organism>
<reference evidence="1 2" key="1">
    <citation type="journal article" date="2018" name="Mol. Biol. Evol.">
        <title>Broad Genomic Sampling Reveals a Smut Pathogenic Ancestry of the Fungal Clade Ustilaginomycotina.</title>
        <authorList>
            <person name="Kijpornyongpan T."/>
            <person name="Mondo S.J."/>
            <person name="Barry K."/>
            <person name="Sandor L."/>
            <person name="Lee J."/>
            <person name="Lipzen A."/>
            <person name="Pangilinan J."/>
            <person name="LaButti K."/>
            <person name="Hainaut M."/>
            <person name="Henrissat B."/>
            <person name="Grigoriev I.V."/>
            <person name="Spatafora J.W."/>
            <person name="Aime M.C."/>
        </authorList>
    </citation>
    <scope>NUCLEOTIDE SEQUENCE [LARGE SCALE GENOMIC DNA]</scope>
    <source>
        <strain evidence="1 2">MCA 5214</strain>
    </source>
</reference>
<proteinExistence type="predicted"/>
<accession>A0A316UR22</accession>
<dbReference type="GeneID" id="37027966"/>
<dbReference type="SUPFAM" id="SSF54495">
    <property type="entry name" value="UBC-like"/>
    <property type="match status" value="1"/>
</dbReference>
<dbReference type="EMBL" id="KZ819667">
    <property type="protein sequence ID" value="PWN27750.1"/>
    <property type="molecule type" value="Genomic_DNA"/>
</dbReference>
<gene>
    <name evidence="1" type="ORF">BDZ90DRAFT_232145</name>
</gene>
<evidence type="ECO:0000313" key="1">
    <source>
        <dbReference type="EMBL" id="PWN27750.1"/>
    </source>
</evidence>
<dbReference type="InterPro" id="IPR016135">
    <property type="entry name" value="UBQ-conjugating_enzyme/RWD"/>
</dbReference>
<protein>
    <recommendedName>
        <fullName evidence="3">UBC core domain-containing protein</fullName>
    </recommendedName>
</protein>
<dbReference type="AlphaFoldDB" id="A0A316UR22"/>
<dbReference type="Proteomes" id="UP000245884">
    <property type="component" value="Unassembled WGS sequence"/>
</dbReference>
<dbReference type="RefSeq" id="XP_025362362.1">
    <property type="nucleotide sequence ID" value="XM_025506143.1"/>
</dbReference>
<keyword evidence="2" id="KW-1185">Reference proteome</keyword>
<dbReference type="STRING" id="1569628.A0A316UR22"/>
<evidence type="ECO:0000313" key="2">
    <source>
        <dbReference type="Proteomes" id="UP000245884"/>
    </source>
</evidence>
<name>A0A316UR22_9BASI</name>